<dbReference type="Proteomes" id="UP001140949">
    <property type="component" value="Unassembled WGS sequence"/>
</dbReference>
<dbReference type="AlphaFoldDB" id="A0AAX6DQH4"/>
<comment type="caution">
    <text evidence="1">The sequence shown here is derived from an EMBL/GenBank/DDBJ whole genome shotgun (WGS) entry which is preliminary data.</text>
</comment>
<reference evidence="1" key="2">
    <citation type="submission" date="2023-04" db="EMBL/GenBank/DDBJ databases">
        <authorList>
            <person name="Bruccoleri R.E."/>
            <person name="Oakeley E.J."/>
            <person name="Faust A.-M."/>
            <person name="Dessus-Babus S."/>
            <person name="Altorfer M."/>
            <person name="Burckhardt D."/>
            <person name="Oertli M."/>
            <person name="Naumann U."/>
            <person name="Petersen F."/>
            <person name="Wong J."/>
        </authorList>
    </citation>
    <scope>NUCLEOTIDE SEQUENCE</scope>
    <source>
        <strain evidence="1">GSM-AAB239-AS_SAM_17_03QT</strain>
        <tissue evidence="1">Leaf</tissue>
    </source>
</reference>
<protein>
    <submittedName>
        <fullName evidence="1">Uncharacterized protein</fullName>
    </submittedName>
</protein>
<keyword evidence="2" id="KW-1185">Reference proteome</keyword>
<reference evidence="1" key="1">
    <citation type="journal article" date="2023" name="GigaByte">
        <title>Genome assembly of the bearded iris, Iris pallida Lam.</title>
        <authorList>
            <person name="Bruccoleri R.E."/>
            <person name="Oakeley E.J."/>
            <person name="Faust A.M.E."/>
            <person name="Altorfer M."/>
            <person name="Dessus-Babus S."/>
            <person name="Burckhardt D."/>
            <person name="Oertli M."/>
            <person name="Naumann U."/>
            <person name="Petersen F."/>
            <person name="Wong J."/>
        </authorList>
    </citation>
    <scope>NUCLEOTIDE SEQUENCE</scope>
    <source>
        <strain evidence="1">GSM-AAB239-AS_SAM_17_03QT</strain>
    </source>
</reference>
<dbReference type="EMBL" id="JANAVB010042617">
    <property type="protein sequence ID" value="KAJ6794018.1"/>
    <property type="molecule type" value="Genomic_DNA"/>
</dbReference>
<evidence type="ECO:0000313" key="1">
    <source>
        <dbReference type="EMBL" id="KAJ6794018.1"/>
    </source>
</evidence>
<organism evidence="1 2">
    <name type="scientific">Iris pallida</name>
    <name type="common">Sweet iris</name>
    <dbReference type="NCBI Taxonomy" id="29817"/>
    <lineage>
        <taxon>Eukaryota</taxon>
        <taxon>Viridiplantae</taxon>
        <taxon>Streptophyta</taxon>
        <taxon>Embryophyta</taxon>
        <taxon>Tracheophyta</taxon>
        <taxon>Spermatophyta</taxon>
        <taxon>Magnoliopsida</taxon>
        <taxon>Liliopsida</taxon>
        <taxon>Asparagales</taxon>
        <taxon>Iridaceae</taxon>
        <taxon>Iridoideae</taxon>
        <taxon>Irideae</taxon>
        <taxon>Iris</taxon>
    </lineage>
</organism>
<gene>
    <name evidence="1" type="ORF">M6B38_233585</name>
</gene>
<evidence type="ECO:0000313" key="2">
    <source>
        <dbReference type="Proteomes" id="UP001140949"/>
    </source>
</evidence>
<accession>A0AAX6DQH4</accession>
<sequence length="92" mass="10239">MAHFQAARPLFLLATTTELPLTASSTRLPPTIIPSSIRIFGQIDQVLLIDLLLDLTELEESTVRIKNTTIPYFLDRLIGGTPVRGRRGLCHL</sequence>
<name>A0AAX6DQH4_IRIPA</name>
<proteinExistence type="predicted"/>